<comment type="caution">
    <text evidence="2">The sequence shown here is derived from an EMBL/GenBank/DDBJ whole genome shotgun (WGS) entry which is preliminary data.</text>
</comment>
<dbReference type="Proteomes" id="UP001612915">
    <property type="component" value="Unassembled WGS sequence"/>
</dbReference>
<sequence length="154" mass="16264">MNRFKKVFVTAAVVASTLVAVPASADAATGKLISLNCRINRTATAALHLNNFTDTRGGYPLKERAHTSGVDWTAGGTGGGYKATSVEVGLINPATGAVDPWLRWAPRGGVPVTFRNYQVADKVRDSGLLDTPKWNKAQLIVHTKSGACIATTNL</sequence>
<dbReference type="EMBL" id="JBITLV010000002">
    <property type="protein sequence ID" value="MFI7586826.1"/>
    <property type="molecule type" value="Genomic_DNA"/>
</dbReference>
<evidence type="ECO:0000256" key="1">
    <source>
        <dbReference type="SAM" id="SignalP"/>
    </source>
</evidence>
<reference evidence="2 3" key="1">
    <citation type="submission" date="2024-10" db="EMBL/GenBank/DDBJ databases">
        <title>The Natural Products Discovery Center: Release of the First 8490 Sequenced Strains for Exploring Actinobacteria Biosynthetic Diversity.</title>
        <authorList>
            <person name="Kalkreuter E."/>
            <person name="Kautsar S.A."/>
            <person name="Yang D."/>
            <person name="Bader C.D."/>
            <person name="Teijaro C.N."/>
            <person name="Fluegel L."/>
            <person name="Davis C.M."/>
            <person name="Simpson J.R."/>
            <person name="Lauterbach L."/>
            <person name="Steele A.D."/>
            <person name="Gui C."/>
            <person name="Meng S."/>
            <person name="Li G."/>
            <person name="Viehrig K."/>
            <person name="Ye F."/>
            <person name="Su P."/>
            <person name="Kiefer A.F."/>
            <person name="Nichols A."/>
            <person name="Cepeda A.J."/>
            <person name="Yan W."/>
            <person name="Fan B."/>
            <person name="Jiang Y."/>
            <person name="Adhikari A."/>
            <person name="Zheng C.-J."/>
            <person name="Schuster L."/>
            <person name="Cowan T.M."/>
            <person name="Smanski M.J."/>
            <person name="Chevrette M.G."/>
            <person name="De Carvalho L.P.S."/>
            <person name="Shen B."/>
        </authorList>
    </citation>
    <scope>NUCLEOTIDE SEQUENCE [LARGE SCALE GENOMIC DNA]</scope>
    <source>
        <strain evidence="2 3">NPDC049639</strain>
    </source>
</reference>
<name>A0ABW8AKE4_9ACTN</name>
<dbReference type="RefSeq" id="WP_398277309.1">
    <property type="nucleotide sequence ID" value="NZ_JBITLV010000002.1"/>
</dbReference>
<evidence type="ECO:0000313" key="2">
    <source>
        <dbReference type="EMBL" id="MFI7586826.1"/>
    </source>
</evidence>
<evidence type="ECO:0000313" key="3">
    <source>
        <dbReference type="Proteomes" id="UP001612915"/>
    </source>
</evidence>
<keyword evidence="1" id="KW-0732">Signal</keyword>
<proteinExistence type="predicted"/>
<evidence type="ECO:0008006" key="4">
    <source>
        <dbReference type="Google" id="ProtNLM"/>
    </source>
</evidence>
<accession>A0ABW8AKE4</accession>
<protein>
    <recommendedName>
        <fullName evidence="4">Secreted protein</fullName>
    </recommendedName>
</protein>
<gene>
    <name evidence="2" type="ORF">ACIB24_07105</name>
</gene>
<organism evidence="2 3">
    <name type="scientific">Spongisporangium articulatum</name>
    <dbReference type="NCBI Taxonomy" id="3362603"/>
    <lineage>
        <taxon>Bacteria</taxon>
        <taxon>Bacillati</taxon>
        <taxon>Actinomycetota</taxon>
        <taxon>Actinomycetes</taxon>
        <taxon>Kineosporiales</taxon>
        <taxon>Kineosporiaceae</taxon>
        <taxon>Spongisporangium</taxon>
    </lineage>
</organism>
<feature type="chain" id="PRO_5046283909" description="Secreted protein" evidence="1">
    <location>
        <begin position="28"/>
        <end position="154"/>
    </location>
</feature>
<keyword evidence="3" id="KW-1185">Reference proteome</keyword>
<feature type="signal peptide" evidence="1">
    <location>
        <begin position="1"/>
        <end position="27"/>
    </location>
</feature>